<dbReference type="EMBL" id="QNRM01000004">
    <property type="protein sequence ID" value="RBP20098.1"/>
    <property type="molecule type" value="Genomic_DNA"/>
</dbReference>
<dbReference type="InterPro" id="IPR010158">
    <property type="entry name" value="Amidase_Cbmase"/>
</dbReference>
<evidence type="ECO:0000259" key="3">
    <source>
        <dbReference type="Pfam" id="PF07687"/>
    </source>
</evidence>
<dbReference type="Pfam" id="PF07687">
    <property type="entry name" value="M20_dimer"/>
    <property type="match status" value="1"/>
</dbReference>
<dbReference type="NCBIfam" id="NF006771">
    <property type="entry name" value="PRK09290.1-5"/>
    <property type="match status" value="1"/>
</dbReference>
<comment type="caution">
    <text evidence="4">The sequence shown here is derived from an EMBL/GenBank/DDBJ whole genome shotgun (WGS) entry which is preliminary data.</text>
</comment>
<evidence type="ECO:0000313" key="5">
    <source>
        <dbReference type="Proteomes" id="UP000252124"/>
    </source>
</evidence>
<reference evidence="4 5" key="1">
    <citation type="submission" date="2018-06" db="EMBL/GenBank/DDBJ databases">
        <title>Genomic Encyclopedia of Type Strains, Phase III (KMG-III): the genomes of soil and plant-associated and newly described type strains.</title>
        <authorList>
            <person name="Whitman W."/>
        </authorList>
    </citation>
    <scope>NUCLEOTIDE SEQUENCE [LARGE SCALE GENOMIC DNA]</scope>
    <source>
        <strain evidence="4 5">CECT 7342</strain>
    </source>
</reference>
<dbReference type="PANTHER" id="PTHR32494:SF5">
    <property type="entry name" value="ALLANTOATE AMIDOHYDROLASE"/>
    <property type="match status" value="1"/>
</dbReference>
<evidence type="ECO:0000256" key="2">
    <source>
        <dbReference type="ARBA" id="ARBA00022801"/>
    </source>
</evidence>
<dbReference type="RefSeq" id="WP_088588945.1">
    <property type="nucleotide sequence ID" value="NZ_CADIJU010000002.1"/>
</dbReference>
<dbReference type="SUPFAM" id="SSF53187">
    <property type="entry name" value="Zn-dependent exopeptidases"/>
    <property type="match status" value="1"/>
</dbReference>
<dbReference type="NCBIfam" id="NF009527">
    <property type="entry name" value="PRK12891.1"/>
    <property type="match status" value="1"/>
</dbReference>
<dbReference type="Gene3D" id="3.30.70.360">
    <property type="match status" value="1"/>
</dbReference>
<feature type="domain" description="Peptidase M20 dimerisation" evidence="3">
    <location>
        <begin position="224"/>
        <end position="322"/>
    </location>
</feature>
<dbReference type="NCBIfam" id="NF006769">
    <property type="entry name" value="PRK09290.1-3"/>
    <property type="match status" value="1"/>
</dbReference>
<dbReference type="GeneID" id="99729716"/>
<dbReference type="Pfam" id="PF01546">
    <property type="entry name" value="Peptidase_M20"/>
    <property type="match status" value="1"/>
</dbReference>
<accession>A0ABX9GDW7</accession>
<evidence type="ECO:0000256" key="1">
    <source>
        <dbReference type="ARBA" id="ARBA00006153"/>
    </source>
</evidence>
<dbReference type="InterPro" id="IPR011650">
    <property type="entry name" value="Peptidase_M20_dimer"/>
</dbReference>
<dbReference type="InterPro" id="IPR002933">
    <property type="entry name" value="Peptidase_M20"/>
</dbReference>
<dbReference type="GO" id="GO:0016787">
    <property type="term" value="F:hydrolase activity"/>
    <property type="evidence" value="ECO:0007669"/>
    <property type="project" value="UniProtKB-KW"/>
</dbReference>
<dbReference type="InterPro" id="IPR036264">
    <property type="entry name" value="Bact_exopeptidase_dim_dom"/>
</dbReference>
<gene>
    <name evidence="4" type="ORF">DFP87_104440</name>
</gene>
<evidence type="ECO:0000313" key="4">
    <source>
        <dbReference type="EMBL" id="RBP20098.1"/>
    </source>
</evidence>
<proteinExistence type="inferred from homology"/>
<dbReference type="SUPFAM" id="SSF55031">
    <property type="entry name" value="Bacterial exopeptidase dimerisation domain"/>
    <property type="match status" value="1"/>
</dbReference>
<dbReference type="NCBIfam" id="TIGR01879">
    <property type="entry name" value="hydantase"/>
    <property type="match status" value="1"/>
</dbReference>
<sequence>MTLASATPTLADLRVDGARLWQSLMDLARIGGTEKGGVCRLALTDLDRQGRDLFVNWAMDAGCEVRVDAIGNIFARRPGRDNRLPVVMTGSHIDTQPTGGKFDGNYGVLAGLEVLRTLNDAGVQTEAPLELAVWTNEEGSRFVPVMMGSGVYAGAFTLEHALSQQDRDGVSVRQALSDIRYDGDAAVPPAQPDGVGAYFEAHIEQGPVLEAADTVIGVVTAALGQRWYDVVLTGVEAHAGPTPMPLRRDALLAASDLVLAVNEIALAHAPDARGTVGWMDVFPNSRNVIPGRVRMTVDLRAADDATLSAMDAALRAAVDAAAAARGVAAQVEQVVYFAPQPFASALVDSVREGAKSLSLSAMDVVSGAGHDAVYLARVAPAAMIFVPCKDGISHNEIEDARPEHLEAGCNVLLRAMLAQAGVAA</sequence>
<keyword evidence="2 4" id="KW-0378">Hydrolase</keyword>
<dbReference type="Proteomes" id="UP000252124">
    <property type="component" value="Unassembled WGS sequence"/>
</dbReference>
<dbReference type="PANTHER" id="PTHR32494">
    <property type="entry name" value="ALLANTOATE DEIMINASE-RELATED"/>
    <property type="match status" value="1"/>
</dbReference>
<keyword evidence="5" id="KW-1185">Reference proteome</keyword>
<protein>
    <submittedName>
        <fullName evidence="4">N-carbamoyl-L-amino-acid hydrolase</fullName>
    </submittedName>
</protein>
<dbReference type="CDD" id="cd03884">
    <property type="entry name" value="M20_bAS"/>
    <property type="match status" value="1"/>
</dbReference>
<organism evidence="4 5">
    <name type="scientific">Achromobacter marplatensis</name>
    <dbReference type="NCBI Taxonomy" id="470868"/>
    <lineage>
        <taxon>Bacteria</taxon>
        <taxon>Pseudomonadati</taxon>
        <taxon>Pseudomonadota</taxon>
        <taxon>Betaproteobacteria</taxon>
        <taxon>Burkholderiales</taxon>
        <taxon>Alcaligenaceae</taxon>
        <taxon>Achromobacter</taxon>
    </lineage>
</organism>
<dbReference type="PIRSF" id="PIRSF001235">
    <property type="entry name" value="Amidase_carbamoylase"/>
    <property type="match status" value="1"/>
</dbReference>
<comment type="similarity">
    <text evidence="1">Belongs to the peptidase M20 family.</text>
</comment>
<name>A0ABX9GDW7_9BURK</name>
<dbReference type="Gene3D" id="3.40.630.10">
    <property type="entry name" value="Zn peptidases"/>
    <property type="match status" value="1"/>
</dbReference>